<keyword evidence="1" id="KW-0808">Transferase</keyword>
<keyword evidence="5" id="KW-1185">Reference proteome</keyword>
<sequence length="167" mass="18726">MLLRNATTADLPELVDVQEAGARIALAHVFPQDVHPFPRAAIRGRWASELADPEVEVYVAVRREPTIEGFAAVRVNELLHFGTAVDTWGTGFATTIHSELVQRLARSGRPTAWLRVFEQNHRARRFYEKMGWTPTQRLTRSTYAPYPTLIDYETSLPGAATTGPGQR</sequence>
<dbReference type="SUPFAM" id="SSF55729">
    <property type="entry name" value="Acyl-CoA N-acyltransferases (Nat)"/>
    <property type="match status" value="1"/>
</dbReference>
<protein>
    <submittedName>
        <fullName evidence="4">GNAT family N-acetyltransferase</fullName>
    </submittedName>
</protein>
<dbReference type="Gene3D" id="3.40.630.30">
    <property type="match status" value="1"/>
</dbReference>
<evidence type="ECO:0000256" key="1">
    <source>
        <dbReference type="ARBA" id="ARBA00022679"/>
    </source>
</evidence>
<evidence type="ECO:0000313" key="5">
    <source>
        <dbReference type="Proteomes" id="UP000632138"/>
    </source>
</evidence>
<feature type="domain" description="N-acetyltransferase" evidence="3">
    <location>
        <begin position="1"/>
        <end position="157"/>
    </location>
</feature>
<comment type="caution">
    <text evidence="4">The sequence shown here is derived from an EMBL/GenBank/DDBJ whole genome shotgun (WGS) entry which is preliminary data.</text>
</comment>
<dbReference type="PANTHER" id="PTHR43800:SF1">
    <property type="entry name" value="PEPTIDYL-LYSINE N-ACETYLTRANSFERASE YJAB"/>
    <property type="match status" value="1"/>
</dbReference>
<evidence type="ECO:0000313" key="4">
    <source>
        <dbReference type="EMBL" id="MBM2615052.1"/>
    </source>
</evidence>
<keyword evidence="2" id="KW-0012">Acyltransferase</keyword>
<evidence type="ECO:0000256" key="2">
    <source>
        <dbReference type="ARBA" id="ARBA00023315"/>
    </source>
</evidence>
<dbReference type="Proteomes" id="UP000632138">
    <property type="component" value="Unassembled WGS sequence"/>
</dbReference>
<organism evidence="4 5">
    <name type="scientific">Paractinoplanes ovalisporus</name>
    <dbReference type="NCBI Taxonomy" id="2810368"/>
    <lineage>
        <taxon>Bacteria</taxon>
        <taxon>Bacillati</taxon>
        <taxon>Actinomycetota</taxon>
        <taxon>Actinomycetes</taxon>
        <taxon>Micromonosporales</taxon>
        <taxon>Micromonosporaceae</taxon>
        <taxon>Paractinoplanes</taxon>
    </lineage>
</organism>
<dbReference type="InterPro" id="IPR000182">
    <property type="entry name" value="GNAT_dom"/>
</dbReference>
<dbReference type="RefSeq" id="WP_203374889.1">
    <property type="nucleotide sequence ID" value="NZ_JAENHP010000001.1"/>
</dbReference>
<dbReference type="PROSITE" id="PS51186">
    <property type="entry name" value="GNAT"/>
    <property type="match status" value="1"/>
</dbReference>
<name>A0ABS2A5D5_9ACTN</name>
<gene>
    <name evidence="4" type="ORF">JIG36_05695</name>
</gene>
<evidence type="ECO:0000259" key="3">
    <source>
        <dbReference type="PROSITE" id="PS51186"/>
    </source>
</evidence>
<dbReference type="InterPro" id="IPR016181">
    <property type="entry name" value="Acyl_CoA_acyltransferase"/>
</dbReference>
<dbReference type="EMBL" id="JAENHP010000001">
    <property type="protein sequence ID" value="MBM2615052.1"/>
    <property type="molecule type" value="Genomic_DNA"/>
</dbReference>
<reference evidence="4 5" key="1">
    <citation type="submission" date="2021-01" db="EMBL/GenBank/DDBJ databases">
        <title>Actinoplanes sp. nov. LDG1-06 isolated from lichen.</title>
        <authorList>
            <person name="Saeng-In P."/>
            <person name="Phongsopitanun W."/>
            <person name="Kanchanasin P."/>
            <person name="Yuki M."/>
            <person name="Kudo T."/>
            <person name="Ohkuma M."/>
            <person name="Tanasupawat S."/>
        </authorList>
    </citation>
    <scope>NUCLEOTIDE SEQUENCE [LARGE SCALE GENOMIC DNA]</scope>
    <source>
        <strain evidence="4 5">LDG1-06</strain>
    </source>
</reference>
<accession>A0ABS2A5D5</accession>
<proteinExistence type="predicted"/>
<dbReference type="PANTHER" id="PTHR43800">
    <property type="entry name" value="PEPTIDYL-LYSINE N-ACETYLTRANSFERASE YJAB"/>
    <property type="match status" value="1"/>
</dbReference>
<dbReference type="Pfam" id="PF00583">
    <property type="entry name" value="Acetyltransf_1"/>
    <property type="match status" value="1"/>
</dbReference>